<proteinExistence type="predicted"/>
<gene>
    <name evidence="1" type="ORF">NGM29_05025</name>
</gene>
<reference evidence="1" key="1">
    <citation type="submission" date="2022-06" db="EMBL/GenBank/DDBJ databases">
        <title>Diverse halophilic archaea isolated from saline environments.</title>
        <authorList>
            <person name="Cui H.-L."/>
        </authorList>
    </citation>
    <scope>NUCLEOTIDE SEQUENCE</scope>
    <source>
        <strain evidence="1">WLHS1</strain>
    </source>
</reference>
<evidence type="ECO:0000313" key="2">
    <source>
        <dbReference type="Proteomes" id="UP001056855"/>
    </source>
</evidence>
<dbReference type="Proteomes" id="UP001056855">
    <property type="component" value="Chromosome"/>
</dbReference>
<dbReference type="KEGG" id="sawl:NGM29_05025"/>
<dbReference type="Pfam" id="PF19792">
    <property type="entry name" value="DUF6276"/>
    <property type="match status" value="1"/>
</dbReference>
<dbReference type="EMBL" id="CP100355">
    <property type="protein sequence ID" value="UTF54640.1"/>
    <property type="molecule type" value="Genomic_DNA"/>
</dbReference>
<name>A0A9E7SVM4_9EURY</name>
<dbReference type="GeneID" id="73289385"/>
<sequence length="128" mass="13680">MNCSCDVDPITFVVSPSLRAYAPEEADAAAICPRCLRVEPSSSGAGDPDFSRVSTSFPSGDAGIALALAIGLCDSLATNRTKLEDALETVERHGADPLLAIDRVLAEPTVEPAVDLERRRHQLEQLLY</sequence>
<organism evidence="1 2">
    <name type="scientific">Natronosalvus rutilus</name>
    <dbReference type="NCBI Taxonomy" id="2953753"/>
    <lineage>
        <taxon>Archaea</taxon>
        <taxon>Methanobacteriati</taxon>
        <taxon>Methanobacteriota</taxon>
        <taxon>Stenosarchaea group</taxon>
        <taxon>Halobacteria</taxon>
        <taxon>Halobacteriales</taxon>
        <taxon>Natrialbaceae</taxon>
        <taxon>Natronosalvus</taxon>
    </lineage>
</organism>
<accession>A0A9E7SVM4</accession>
<dbReference type="RefSeq" id="WP_254159349.1">
    <property type="nucleotide sequence ID" value="NZ_CP100355.1"/>
</dbReference>
<dbReference type="InterPro" id="IPR046243">
    <property type="entry name" value="DUF6276"/>
</dbReference>
<evidence type="ECO:0000313" key="1">
    <source>
        <dbReference type="EMBL" id="UTF54640.1"/>
    </source>
</evidence>
<dbReference type="AlphaFoldDB" id="A0A9E7SVM4"/>
<protein>
    <submittedName>
        <fullName evidence="1">DUF6276 family protein</fullName>
    </submittedName>
</protein>
<keyword evidence="2" id="KW-1185">Reference proteome</keyword>